<evidence type="ECO:0000259" key="2">
    <source>
        <dbReference type="Pfam" id="PF14111"/>
    </source>
</evidence>
<dbReference type="InterPro" id="IPR025558">
    <property type="entry name" value="DUF4283"/>
</dbReference>
<dbReference type="AlphaFoldDB" id="A0AAE1RRH4"/>
<feature type="compositionally biased region" description="Polar residues" evidence="1">
    <location>
        <begin position="15"/>
        <end position="29"/>
    </location>
</feature>
<comment type="caution">
    <text evidence="3">The sequence shown here is derived from an EMBL/GenBank/DDBJ whole genome shotgun (WGS) entry which is preliminary data.</text>
</comment>
<dbReference type="EMBL" id="JAVYJV010000012">
    <property type="protein sequence ID" value="KAK4357209.1"/>
    <property type="molecule type" value="Genomic_DNA"/>
</dbReference>
<reference evidence="3" key="1">
    <citation type="submission" date="2023-12" db="EMBL/GenBank/DDBJ databases">
        <title>Genome assembly of Anisodus tanguticus.</title>
        <authorList>
            <person name="Wang Y.-J."/>
        </authorList>
    </citation>
    <scope>NUCLEOTIDE SEQUENCE</scope>
    <source>
        <strain evidence="3">KB-2021</strain>
        <tissue evidence="3">Leaf</tissue>
    </source>
</reference>
<evidence type="ECO:0000313" key="4">
    <source>
        <dbReference type="Proteomes" id="UP001291623"/>
    </source>
</evidence>
<keyword evidence="4" id="KW-1185">Reference proteome</keyword>
<protein>
    <recommendedName>
        <fullName evidence="2">DUF4283 domain-containing protein</fullName>
    </recommendedName>
</protein>
<organism evidence="3 4">
    <name type="scientific">Anisodus tanguticus</name>
    <dbReference type="NCBI Taxonomy" id="243964"/>
    <lineage>
        <taxon>Eukaryota</taxon>
        <taxon>Viridiplantae</taxon>
        <taxon>Streptophyta</taxon>
        <taxon>Embryophyta</taxon>
        <taxon>Tracheophyta</taxon>
        <taxon>Spermatophyta</taxon>
        <taxon>Magnoliopsida</taxon>
        <taxon>eudicotyledons</taxon>
        <taxon>Gunneridae</taxon>
        <taxon>Pentapetalae</taxon>
        <taxon>asterids</taxon>
        <taxon>lamiids</taxon>
        <taxon>Solanales</taxon>
        <taxon>Solanaceae</taxon>
        <taxon>Solanoideae</taxon>
        <taxon>Hyoscyameae</taxon>
        <taxon>Anisodus</taxon>
    </lineage>
</organism>
<proteinExistence type="predicted"/>
<dbReference type="Pfam" id="PF14111">
    <property type="entry name" value="DUF4283"/>
    <property type="match status" value="1"/>
</dbReference>
<dbReference type="PANTHER" id="PTHR33233:SF14">
    <property type="entry name" value="ENDONUCLEASE_EXONUCLEASE_PHOSPHATASE"/>
    <property type="match status" value="1"/>
</dbReference>
<feature type="domain" description="DUF4283" evidence="2">
    <location>
        <begin position="101"/>
        <end position="172"/>
    </location>
</feature>
<dbReference type="PANTHER" id="PTHR33233">
    <property type="entry name" value="ENDONUCLEASE/EXONUCLEASE/PHOSPHATASE"/>
    <property type="match status" value="1"/>
</dbReference>
<evidence type="ECO:0000256" key="1">
    <source>
        <dbReference type="SAM" id="MobiDB-lite"/>
    </source>
</evidence>
<sequence>MVEHKEPEKEPNVLPTMQSTEPELQEGVASTTARKLTFSAASTGVKDPEQEQQFSKPLSLKEILLGNCSFQQGKKLDYFPPIVKDGVKIVRLNPTEVREQREKWEGAFIGYVVGGNPLFKDMLRYVYGVWNFVETPQVYLHADGYFIYHFESEEEKNMVLDSGPYTYNSRPLVEGHQTNIEAQLPDKAASPDQALAAPTTQEVEKMKQRWKGKMHQAQPDKPGPQANTTTVEEYIEHNRKKALTIPGCAENEKETARGINEPWVVLGDFNTVLSVHDGINGQPVHTHETTDFQSYIEDIGLGQLTRRGCQYSRSNKRDANPECADL</sequence>
<dbReference type="Proteomes" id="UP001291623">
    <property type="component" value="Unassembled WGS sequence"/>
</dbReference>
<dbReference type="SUPFAM" id="SSF56219">
    <property type="entry name" value="DNase I-like"/>
    <property type="match status" value="1"/>
</dbReference>
<feature type="region of interest" description="Disordered" evidence="1">
    <location>
        <begin position="1"/>
        <end position="29"/>
    </location>
</feature>
<evidence type="ECO:0000313" key="3">
    <source>
        <dbReference type="EMBL" id="KAK4357209.1"/>
    </source>
</evidence>
<accession>A0AAE1RRH4</accession>
<feature type="compositionally biased region" description="Basic and acidic residues" evidence="1">
    <location>
        <begin position="1"/>
        <end position="11"/>
    </location>
</feature>
<gene>
    <name evidence="3" type="ORF">RND71_022819</name>
</gene>
<dbReference type="InterPro" id="IPR036691">
    <property type="entry name" value="Endo/exonu/phosph_ase_sf"/>
</dbReference>
<name>A0AAE1RRH4_9SOLA</name>